<comment type="caution">
    <text evidence="1">The sequence shown here is derived from an EMBL/GenBank/DDBJ whole genome shotgun (WGS) entry which is preliminary data.</text>
</comment>
<proteinExistence type="predicted"/>
<reference evidence="1 2" key="1">
    <citation type="submission" date="2018-08" db="EMBL/GenBank/DDBJ databases">
        <title>Recombination of ecologically and evolutionarily significant loci maintains genetic cohesion in the Pseudomonas syringae species complex.</title>
        <authorList>
            <person name="Dillon M."/>
            <person name="Thakur S."/>
            <person name="Almeida R.N.D."/>
            <person name="Weir B.S."/>
            <person name="Guttman D.S."/>
        </authorList>
    </citation>
    <scope>NUCLEOTIDE SEQUENCE [LARGE SCALE GENOMIC DNA]</scope>
    <source>
        <strain evidence="1 2">88_10</strain>
    </source>
</reference>
<sequence length="52" mass="5551">MGKGRNGHKIGIRVALRVLPVKGQVCHGALYGLSPESMLKRLGIQASIPVDQ</sequence>
<evidence type="ECO:0000313" key="2">
    <source>
        <dbReference type="Proteomes" id="UP000282378"/>
    </source>
</evidence>
<protein>
    <submittedName>
        <fullName evidence="1">Uncharacterized protein</fullName>
    </submittedName>
</protein>
<accession>A0A3M2TZU7</accession>
<gene>
    <name evidence="1" type="ORF">APX70_01766</name>
</gene>
<evidence type="ECO:0000313" key="1">
    <source>
        <dbReference type="EMBL" id="RML20111.1"/>
    </source>
</evidence>
<name>A0A3M2TZU7_PSEYM</name>
<dbReference type="Proteomes" id="UP000282378">
    <property type="component" value="Unassembled WGS sequence"/>
</dbReference>
<organism evidence="1 2">
    <name type="scientific">Pseudomonas syringae pv. maculicola</name>
    <dbReference type="NCBI Taxonomy" id="59511"/>
    <lineage>
        <taxon>Bacteria</taxon>
        <taxon>Pseudomonadati</taxon>
        <taxon>Pseudomonadota</taxon>
        <taxon>Gammaproteobacteria</taxon>
        <taxon>Pseudomonadales</taxon>
        <taxon>Pseudomonadaceae</taxon>
        <taxon>Pseudomonas</taxon>
    </lineage>
</organism>
<dbReference type="EMBL" id="RBNL01004950">
    <property type="protein sequence ID" value="RML20111.1"/>
    <property type="molecule type" value="Genomic_DNA"/>
</dbReference>
<dbReference type="AlphaFoldDB" id="A0A3M2TZU7"/>